<protein>
    <recommendedName>
        <fullName evidence="8">2-dehydro-3-deoxy-6-phosphogalactonate aldolase</fullName>
    </recommendedName>
</protein>
<name>A0A0M2RFJ2_9PROT</name>
<evidence type="ECO:0000256" key="3">
    <source>
        <dbReference type="ARBA" id="ARBA00011233"/>
    </source>
</evidence>
<dbReference type="Gene3D" id="3.20.20.70">
    <property type="entry name" value="Aldolase class I"/>
    <property type="match status" value="1"/>
</dbReference>
<dbReference type="STRING" id="1549748.WH95_01620"/>
<dbReference type="CDD" id="cd00452">
    <property type="entry name" value="KDPG_aldolase"/>
    <property type="match status" value="1"/>
</dbReference>
<dbReference type="NCBIfam" id="NF006600">
    <property type="entry name" value="PRK09140.1"/>
    <property type="match status" value="1"/>
</dbReference>
<comment type="similarity">
    <text evidence="2">Belongs to the KHG/KDPG aldolase family.</text>
</comment>
<evidence type="ECO:0000256" key="2">
    <source>
        <dbReference type="ARBA" id="ARBA00006906"/>
    </source>
</evidence>
<organism evidence="6 7">
    <name type="scientific">Kiloniella litopenaei</name>
    <dbReference type="NCBI Taxonomy" id="1549748"/>
    <lineage>
        <taxon>Bacteria</taxon>
        <taxon>Pseudomonadati</taxon>
        <taxon>Pseudomonadota</taxon>
        <taxon>Alphaproteobacteria</taxon>
        <taxon>Rhodospirillales</taxon>
        <taxon>Kiloniellaceae</taxon>
        <taxon>Kiloniella</taxon>
    </lineage>
</organism>
<dbReference type="GO" id="GO:0016829">
    <property type="term" value="F:lyase activity"/>
    <property type="evidence" value="ECO:0007669"/>
    <property type="project" value="UniProtKB-KW"/>
</dbReference>
<evidence type="ECO:0000256" key="5">
    <source>
        <dbReference type="ARBA" id="ARBA00023277"/>
    </source>
</evidence>
<evidence type="ECO:0000313" key="7">
    <source>
        <dbReference type="Proteomes" id="UP000034491"/>
    </source>
</evidence>
<proteinExistence type="inferred from homology"/>
<dbReference type="InterPro" id="IPR013785">
    <property type="entry name" value="Aldolase_TIM"/>
</dbReference>
<comment type="caution">
    <text evidence="6">The sequence shown here is derived from an EMBL/GenBank/DDBJ whole genome shotgun (WGS) entry which is preliminary data.</text>
</comment>
<evidence type="ECO:0000256" key="4">
    <source>
        <dbReference type="ARBA" id="ARBA00023239"/>
    </source>
</evidence>
<dbReference type="PANTHER" id="PTHR30246">
    <property type="entry name" value="2-KETO-3-DEOXY-6-PHOSPHOGLUCONATE ALDOLASE"/>
    <property type="match status" value="1"/>
</dbReference>
<gene>
    <name evidence="6" type="ORF">WH95_01620</name>
</gene>
<keyword evidence="7" id="KW-1185">Reference proteome</keyword>
<comment type="pathway">
    <text evidence="1">Carbohydrate acid metabolism.</text>
</comment>
<comment type="subunit">
    <text evidence="3">Homotrimer.</text>
</comment>
<evidence type="ECO:0008006" key="8">
    <source>
        <dbReference type="Google" id="ProtNLM"/>
    </source>
</evidence>
<reference evidence="6 7" key="1">
    <citation type="submission" date="2015-03" db="EMBL/GenBank/DDBJ databases">
        <title>Genome sequence of Kiloniella sp. P1-1, isolated from the gut microflora of Pacific white shrimp, Penaeus vannamei.</title>
        <authorList>
            <person name="Shao Z."/>
            <person name="Wang L."/>
            <person name="Li X."/>
        </authorList>
    </citation>
    <scope>NUCLEOTIDE SEQUENCE [LARGE SCALE GENOMIC DNA]</scope>
    <source>
        <strain evidence="6 7">P1-1</strain>
    </source>
</reference>
<dbReference type="Pfam" id="PF01081">
    <property type="entry name" value="Aldolase"/>
    <property type="match status" value="1"/>
</dbReference>
<sequence length="212" mass="22652">MVMMNELHNRIKQMPLVAILRGIQPHEAVPVSDALVDNGIPFMEVTLNSPDWDETIGRIKEKHGDNIILGAGTVLTPEDVERVKAVGGQVIISPNMDEEVIRRTKELGLLSIPGCFTPTECFKALKTGADILKIFPADTLGISFIKAISAVLPSDARICPTGGIGAENMHQFVAAGVYAMGMGSSLYKPGVAAVDVGQEAAKLVQAYRDASQ</sequence>
<accession>A0A0M2RFJ2</accession>
<dbReference type="PATRIC" id="fig|1549748.8.peg.348"/>
<dbReference type="NCBIfam" id="TIGR01182">
    <property type="entry name" value="eda"/>
    <property type="match status" value="1"/>
</dbReference>
<dbReference type="SUPFAM" id="SSF51569">
    <property type="entry name" value="Aldolase"/>
    <property type="match status" value="1"/>
</dbReference>
<keyword evidence="4" id="KW-0456">Lyase</keyword>
<keyword evidence="5" id="KW-0119">Carbohydrate metabolism</keyword>
<dbReference type="InterPro" id="IPR000887">
    <property type="entry name" value="Aldlse_KDPG_KHG"/>
</dbReference>
<evidence type="ECO:0000313" key="6">
    <source>
        <dbReference type="EMBL" id="KKJ78790.1"/>
    </source>
</evidence>
<dbReference type="PANTHER" id="PTHR30246:SF1">
    <property type="entry name" value="2-DEHYDRO-3-DEOXY-6-PHOSPHOGALACTONATE ALDOLASE-RELATED"/>
    <property type="match status" value="1"/>
</dbReference>
<evidence type="ECO:0000256" key="1">
    <source>
        <dbReference type="ARBA" id="ARBA00004761"/>
    </source>
</evidence>
<dbReference type="EMBL" id="LANI01000001">
    <property type="protein sequence ID" value="KKJ78790.1"/>
    <property type="molecule type" value="Genomic_DNA"/>
</dbReference>
<dbReference type="Proteomes" id="UP000034491">
    <property type="component" value="Unassembled WGS sequence"/>
</dbReference>
<dbReference type="AlphaFoldDB" id="A0A0M2RFJ2"/>